<feature type="domain" description="Zinc finger Sec23/Sec24-type" evidence="1">
    <location>
        <begin position="104"/>
        <end position="133"/>
    </location>
</feature>
<organism evidence="3 4">
    <name type="scientific">Toxocara canis</name>
    <name type="common">Canine roundworm</name>
    <dbReference type="NCBI Taxonomy" id="6265"/>
    <lineage>
        <taxon>Eukaryota</taxon>
        <taxon>Metazoa</taxon>
        <taxon>Ecdysozoa</taxon>
        <taxon>Nematoda</taxon>
        <taxon>Chromadorea</taxon>
        <taxon>Rhabditida</taxon>
        <taxon>Spirurina</taxon>
        <taxon>Ascaridomorpha</taxon>
        <taxon>Ascaridoidea</taxon>
        <taxon>Toxocaridae</taxon>
        <taxon>Toxocara</taxon>
    </lineage>
</organism>
<name>A0A183U0P4_TOXCA</name>
<dbReference type="InterPro" id="IPR050550">
    <property type="entry name" value="SEC23_SEC24_subfamily"/>
</dbReference>
<protein>
    <submittedName>
        <fullName evidence="4">Zf-Sec23_Sec24 domain-containing protein</fullName>
    </submittedName>
</protein>
<dbReference type="Gene3D" id="2.30.30.380">
    <property type="entry name" value="Zn-finger domain of Sec23/24"/>
    <property type="match status" value="1"/>
</dbReference>
<evidence type="ECO:0000313" key="4">
    <source>
        <dbReference type="WBParaSite" id="TCNE_0000206401-mRNA-1"/>
    </source>
</evidence>
<evidence type="ECO:0000313" key="3">
    <source>
        <dbReference type="Proteomes" id="UP000050794"/>
    </source>
</evidence>
<sequence>MHVHVLLDCYVRQPHTDGVPKLYSGKAESILAVQSLAPPHIADREVSLAEACRSENYLCSDAALHHSRFVDLMQRRDLLSVRLDDTDIAVPSSVCNPTAFSTPGAYINPYIYLPDTRHWQCNLCQKLNELPDDFILNSRNKPLEKGALRPELRSGSVEFIASSEFTSHPPHTFVYIFVLDVSHAAVESGLRLVFVLLEIYYEFVSRNFRFVAPMTCGGRQYIVEIFTTRAVQEQDGT</sequence>
<dbReference type="SUPFAM" id="SSF82919">
    <property type="entry name" value="Zn-finger domain of Sec23/24"/>
    <property type="match status" value="1"/>
</dbReference>
<dbReference type="Proteomes" id="UP000050794">
    <property type="component" value="Unassembled WGS sequence"/>
</dbReference>
<reference evidence="2 3" key="2">
    <citation type="submission" date="2018-11" db="EMBL/GenBank/DDBJ databases">
        <authorList>
            <consortium name="Pathogen Informatics"/>
        </authorList>
    </citation>
    <scope>NUCLEOTIDE SEQUENCE [LARGE SCALE GENOMIC DNA]</scope>
</reference>
<dbReference type="PANTHER" id="PTHR13803">
    <property type="entry name" value="SEC24-RELATED PROTEIN"/>
    <property type="match status" value="1"/>
</dbReference>
<accession>A0A183U0P4</accession>
<dbReference type="EMBL" id="UYWY01001880">
    <property type="protein sequence ID" value="VDM27382.1"/>
    <property type="molecule type" value="Genomic_DNA"/>
</dbReference>
<dbReference type="GO" id="GO:0090110">
    <property type="term" value="P:COPII-coated vesicle cargo loading"/>
    <property type="evidence" value="ECO:0007669"/>
    <property type="project" value="TreeGrafter"/>
</dbReference>
<evidence type="ECO:0000259" key="1">
    <source>
        <dbReference type="Pfam" id="PF04810"/>
    </source>
</evidence>
<dbReference type="Gene3D" id="3.40.50.410">
    <property type="entry name" value="von Willebrand factor, type A domain"/>
    <property type="match status" value="1"/>
</dbReference>
<keyword evidence="3" id="KW-1185">Reference proteome</keyword>
<dbReference type="InterPro" id="IPR036465">
    <property type="entry name" value="vWFA_dom_sf"/>
</dbReference>
<gene>
    <name evidence="2" type="ORF">TCNE_LOCUS2064</name>
</gene>
<dbReference type="GO" id="GO:0008270">
    <property type="term" value="F:zinc ion binding"/>
    <property type="evidence" value="ECO:0007669"/>
    <property type="project" value="InterPro"/>
</dbReference>
<dbReference type="InterPro" id="IPR036174">
    <property type="entry name" value="Znf_Sec23_Sec24_sf"/>
</dbReference>
<dbReference type="GO" id="GO:0070971">
    <property type="term" value="C:endoplasmic reticulum exit site"/>
    <property type="evidence" value="ECO:0007669"/>
    <property type="project" value="TreeGrafter"/>
</dbReference>
<reference evidence="4" key="1">
    <citation type="submission" date="2016-06" db="UniProtKB">
        <authorList>
            <consortium name="WormBaseParasite"/>
        </authorList>
    </citation>
    <scope>IDENTIFICATION</scope>
</reference>
<dbReference type="PANTHER" id="PTHR13803:SF39">
    <property type="entry name" value="SECRETORY 24AB, ISOFORM A"/>
    <property type="match status" value="1"/>
</dbReference>
<dbReference type="Pfam" id="PF04810">
    <property type="entry name" value="zf-Sec23_Sec24"/>
    <property type="match status" value="1"/>
</dbReference>
<dbReference type="WBParaSite" id="TCNE_0000206401-mRNA-1">
    <property type="protein sequence ID" value="TCNE_0000206401-mRNA-1"/>
    <property type="gene ID" value="TCNE_0000206401"/>
</dbReference>
<dbReference type="GO" id="GO:0030127">
    <property type="term" value="C:COPII vesicle coat"/>
    <property type="evidence" value="ECO:0007669"/>
    <property type="project" value="InterPro"/>
</dbReference>
<dbReference type="AlphaFoldDB" id="A0A183U0P4"/>
<dbReference type="GO" id="GO:0000149">
    <property type="term" value="F:SNARE binding"/>
    <property type="evidence" value="ECO:0007669"/>
    <property type="project" value="TreeGrafter"/>
</dbReference>
<proteinExistence type="predicted"/>
<dbReference type="GO" id="GO:0006886">
    <property type="term" value="P:intracellular protein transport"/>
    <property type="evidence" value="ECO:0007669"/>
    <property type="project" value="InterPro"/>
</dbReference>
<dbReference type="InterPro" id="IPR006895">
    <property type="entry name" value="Znf_Sec23_Sec24"/>
</dbReference>
<evidence type="ECO:0000313" key="2">
    <source>
        <dbReference type="EMBL" id="VDM27382.1"/>
    </source>
</evidence>